<dbReference type="PANTHER" id="PTHR43308">
    <property type="entry name" value="OUTER MEMBRANE PROTEIN ALPHA-RELATED"/>
    <property type="match status" value="1"/>
</dbReference>
<comment type="caution">
    <text evidence="5">The sequence shown here is derived from an EMBL/GenBank/DDBJ whole genome shotgun (WGS) entry which is preliminary data.</text>
</comment>
<dbReference type="PANTHER" id="PTHR43308:SF5">
    <property type="entry name" value="S-LAYER PROTEIN _ PEPTIDOGLYCAN ENDO-BETA-N-ACETYLGLUCOSAMINIDASE"/>
    <property type="match status" value="1"/>
</dbReference>
<reference evidence="5 6" key="1">
    <citation type="submission" date="2013-04" db="EMBL/GenBank/DDBJ databases">
        <title>Draft genome of the heavy metal tolerant bacterium Lysinibacillus sphaericus strain OT4b.31.</title>
        <authorList>
            <person name="Pena-Montenegro T.D."/>
            <person name="Dussan J."/>
        </authorList>
    </citation>
    <scope>NUCLEOTIDE SEQUENCE [LARGE SCALE GENOMIC DNA]</scope>
    <source>
        <strain evidence="5 6">OT4b.31</strain>
    </source>
</reference>
<organism evidence="5 6">
    <name type="scientific">Lysinibacillus sphaericus OT4b.31</name>
    <dbReference type="NCBI Taxonomy" id="1285586"/>
    <lineage>
        <taxon>Bacteria</taxon>
        <taxon>Bacillati</taxon>
        <taxon>Bacillota</taxon>
        <taxon>Bacilli</taxon>
        <taxon>Bacillales</taxon>
        <taxon>Bacillaceae</taxon>
        <taxon>Lysinibacillus</taxon>
    </lineage>
</organism>
<dbReference type="RefSeq" id="WP_010861478.1">
    <property type="nucleotide sequence ID" value="NZ_KB933443.1"/>
</dbReference>
<dbReference type="PATRIC" id="fig|1285586.5.peg.4782"/>
<dbReference type="Proteomes" id="UP000013911">
    <property type="component" value="Unassembled WGS sequence"/>
</dbReference>
<evidence type="ECO:0000256" key="1">
    <source>
        <dbReference type="ARBA" id="ARBA00022729"/>
    </source>
</evidence>
<feature type="domain" description="SLH" evidence="4">
    <location>
        <begin position="1204"/>
        <end position="1258"/>
    </location>
</feature>
<dbReference type="InterPro" id="IPR001119">
    <property type="entry name" value="SLH_dom"/>
</dbReference>
<evidence type="ECO:0000313" key="5">
    <source>
        <dbReference type="EMBL" id="EON70142.1"/>
    </source>
</evidence>
<feature type="compositionally biased region" description="Gly residues" evidence="2">
    <location>
        <begin position="909"/>
        <end position="925"/>
    </location>
</feature>
<dbReference type="EMBL" id="AQPX01000068">
    <property type="protein sequence ID" value="EON70142.1"/>
    <property type="molecule type" value="Genomic_DNA"/>
</dbReference>
<dbReference type="eggNOG" id="COG5184">
    <property type="taxonomic scope" value="Bacteria"/>
</dbReference>
<sequence>MKKNKRVGLVVLTFLLSVIVPDFAPHAAGATVTKSYTATADTMDLRGHQDYDGVYDNVDDGLLYVGMSNNDGFVNVRNRMATTFDLGVPEGNIVSAELGLTVATVIRNPGQTLYMEARGSAADDLNYVNFPSIDTNSPYADKFTAKSTAEVPMGTYLENQTIMLNVKSAIDAFTDSSDRKITFILNGNEADADSGRFLLYSLENSNAAFRPKLIVTYETGTLANNPPVGSFTILEGAMTSTSTVNLSITGSDPDIGDSVTHMRFANSAANLSAASWLPFSNTATFSLTGGDGAKTIYMQLRDSNNGISANSSQSILLDQTAPTGTLIINDGATWTKSDTVTLKGTYTDGSGSGVEQARLSNIIGSWQTSWFNIADLNGKSWALPAGGGAKTIYVQFKDKVGNTSTGTISSMITVDTIAPIISNVEHGKVYNNKVNAVFNEGSGLLNGNPYTSGTDITQDGTYTLIVTDTAGNSTTVTFKIDTTAPIVTGVTNGGIYKSNVTVTFNEGTATLNGTALISGMLVTMDGMYTLVVTDSAGNVTTVNFMIDTEAPLVTGVTNGGIYKDKVTITFNEGTATLNGAAFASGTEIGQDGSYTLIVTDAAGNVTTVNFMIDRTAPTVTGITNGGAYKDKVTIRFNKGTATLNGVAFTSGTEVDQEGMYTFVLTDASGHVTTIHFTIDKTAPTVTGVTNGGNYKDKVTVGFNEGTATLNGVIFASGHEINQDGSYTLVVADTAGNVTTISFTIDSTAPPVTGVTNGGIYKDKVTIVFNKGTATLNGVAFTSETKVDKEGTYTLVVTNPAGRVTTINFKIDRTAPTGTIVINGGSATTNSNSVTLSLTSSDGSGSGVAEMRFSTDKLKWSAWEKVSLSKKWSFTEEVGQKKLYVQFRDAAGNSSITSMATIDYRPSGGSDSGGSDSGSSNNGGSGSNNSTTNNSNSGNSNSNVENESPPTQIVTTNGIITVPVGSSGETSVGEDINVSIPVGVAQQELTITVEKLRDITNLLSNGQRLISPIFELHKNSAGNIKKPLTLTMKFDSSKVGKDQYASIFSYDPLKKEWLEMKGTTKGDFITISTDEFTKFAVFIVDKSQPISFSDINGHWAQDMIEDIAARGIITGYPDGSFRPNEPIQRQHVAVMVARGFQLTAKRDAVAFSDVPTSHPYDEAITLLQQAGIVDGSKGAFYPNANMTRAQLAKILVLAFGITPSGTSTFQDVPVMHWSYDYIAALADNGIALGDKGNFRPDEFVTRAQFVAFLYRALNQ</sequence>
<proteinExistence type="predicted"/>
<accession>R7Z7M3</accession>
<name>R7Z7M3_LYSSH</name>
<dbReference type="AlphaFoldDB" id="R7Z7M3"/>
<feature type="signal peptide" evidence="3">
    <location>
        <begin position="1"/>
        <end position="24"/>
    </location>
</feature>
<gene>
    <name evidence="5" type="ORF">H131_22952</name>
</gene>
<dbReference type="PROSITE" id="PS51272">
    <property type="entry name" value="SLH"/>
    <property type="match status" value="3"/>
</dbReference>
<dbReference type="HOGENOM" id="CLU_265083_0_0_9"/>
<evidence type="ECO:0000256" key="2">
    <source>
        <dbReference type="SAM" id="MobiDB-lite"/>
    </source>
</evidence>
<dbReference type="InterPro" id="IPR051465">
    <property type="entry name" value="Cell_Envelope_Struct_Comp"/>
</dbReference>
<dbReference type="OrthoDB" id="2740373at2"/>
<feature type="chain" id="PRO_5038828059" description="SLH domain-containing protein" evidence="3">
    <location>
        <begin position="25"/>
        <end position="1258"/>
    </location>
</feature>
<evidence type="ECO:0000256" key="3">
    <source>
        <dbReference type="SAM" id="SignalP"/>
    </source>
</evidence>
<evidence type="ECO:0000313" key="6">
    <source>
        <dbReference type="Proteomes" id="UP000013911"/>
    </source>
</evidence>
<dbReference type="eggNOG" id="COG5492">
    <property type="taxonomic scope" value="Bacteria"/>
</dbReference>
<evidence type="ECO:0000259" key="4">
    <source>
        <dbReference type="PROSITE" id="PS51272"/>
    </source>
</evidence>
<feature type="domain" description="SLH" evidence="4">
    <location>
        <begin position="1086"/>
        <end position="1149"/>
    </location>
</feature>
<feature type="compositionally biased region" description="Low complexity" evidence="2">
    <location>
        <begin position="926"/>
        <end position="942"/>
    </location>
</feature>
<feature type="region of interest" description="Disordered" evidence="2">
    <location>
        <begin position="900"/>
        <end position="950"/>
    </location>
</feature>
<dbReference type="Pfam" id="PF00395">
    <property type="entry name" value="SLH"/>
    <property type="match status" value="3"/>
</dbReference>
<keyword evidence="1 3" id="KW-0732">Signal</keyword>
<feature type="domain" description="SLH" evidence="4">
    <location>
        <begin position="1150"/>
        <end position="1203"/>
    </location>
</feature>
<protein>
    <recommendedName>
        <fullName evidence="4">SLH domain-containing protein</fullName>
    </recommendedName>
</protein>